<dbReference type="RefSeq" id="WP_189412493.1">
    <property type="nucleotide sequence ID" value="NZ_BMTC01000009.1"/>
</dbReference>
<comment type="caution">
    <text evidence="1">The sequence shown here is derived from an EMBL/GenBank/DDBJ whole genome shotgun (WGS) entry which is preliminary data.</text>
</comment>
<dbReference type="GeneID" id="91551293"/>
<proteinExistence type="predicted"/>
<gene>
    <name evidence="1" type="ORF">Sdagh_58980</name>
</gene>
<organism evidence="1 2">
    <name type="scientific">Streptomyces daghestanicus</name>
    <dbReference type="NCBI Taxonomy" id="66885"/>
    <lineage>
        <taxon>Bacteria</taxon>
        <taxon>Bacillati</taxon>
        <taxon>Actinomycetota</taxon>
        <taxon>Actinomycetes</taxon>
        <taxon>Kitasatosporales</taxon>
        <taxon>Streptomycetaceae</taxon>
        <taxon>Streptomyces</taxon>
    </lineage>
</organism>
<name>A0ABQ3QA45_9ACTN</name>
<keyword evidence="2" id="KW-1185">Reference proteome</keyword>
<protein>
    <recommendedName>
        <fullName evidence="3">ATPase AAA-type core domain-containing protein</fullName>
    </recommendedName>
</protein>
<evidence type="ECO:0008006" key="3">
    <source>
        <dbReference type="Google" id="ProtNLM"/>
    </source>
</evidence>
<evidence type="ECO:0000313" key="1">
    <source>
        <dbReference type="EMBL" id="GHI34168.1"/>
    </source>
</evidence>
<dbReference type="EMBL" id="BNDX01000016">
    <property type="protein sequence ID" value="GHI34168.1"/>
    <property type="molecule type" value="Genomic_DNA"/>
</dbReference>
<evidence type="ECO:0000313" key="2">
    <source>
        <dbReference type="Proteomes" id="UP001052655"/>
    </source>
</evidence>
<dbReference type="Proteomes" id="UP001052655">
    <property type="component" value="Unassembled WGS sequence"/>
</dbReference>
<reference evidence="1" key="1">
    <citation type="submission" date="2024-05" db="EMBL/GenBank/DDBJ databases">
        <title>Whole genome shotgun sequence of Streptomyces daghestanicus NBRC 12762.</title>
        <authorList>
            <person name="Komaki H."/>
            <person name="Tamura T."/>
        </authorList>
    </citation>
    <scope>NUCLEOTIDE SEQUENCE</scope>
    <source>
        <strain evidence="1">NBRC 12762</strain>
    </source>
</reference>
<sequence>MARCKLFEPGGLPAHEVRRKKLTGRWSEFFLARLQQISPDVETAFIDPGDFTTRVKERHDVDKTFAHSSVGGSPRAATNVALLLALRDLGRVDPAVRVPPLLIIDSLLAGLGSQGLDHATGLRLINTFIDIADDASPDGYACQVIAATNDPLPRS</sequence>
<accession>A0ABQ3QA45</accession>